<accession>A0A2M9B6I1</accession>
<proteinExistence type="predicted"/>
<reference evidence="2 3" key="1">
    <citation type="submission" date="2017-11" db="EMBL/GenBank/DDBJ databases">
        <title>Genomic Encyclopedia of Archaeal and Bacterial Type Strains, Phase II (KMG-II): From Individual Species to Whole Genera.</title>
        <authorList>
            <person name="Goeker M."/>
        </authorList>
    </citation>
    <scope>NUCLEOTIDE SEQUENCE [LARGE SCALE GENOMIC DNA]</scope>
    <source>
        <strain evidence="2 3">DSM 27763</strain>
    </source>
</reference>
<evidence type="ECO:0000313" key="2">
    <source>
        <dbReference type="EMBL" id="PJJ53535.1"/>
    </source>
</evidence>
<evidence type="ECO:0000313" key="3">
    <source>
        <dbReference type="Proteomes" id="UP000230842"/>
    </source>
</evidence>
<dbReference type="AlphaFoldDB" id="A0A2M9B6I1"/>
<name>A0A2M9B6I1_9ACTN</name>
<dbReference type="EMBL" id="PGEZ01000002">
    <property type="protein sequence ID" value="PJJ53535.1"/>
    <property type="molecule type" value="Genomic_DNA"/>
</dbReference>
<dbReference type="Proteomes" id="UP000230842">
    <property type="component" value="Unassembled WGS sequence"/>
</dbReference>
<comment type="caution">
    <text evidence="2">The sequence shown here is derived from an EMBL/GenBank/DDBJ whole genome shotgun (WGS) entry which is preliminary data.</text>
</comment>
<keyword evidence="3" id="KW-1185">Reference proteome</keyword>
<evidence type="ECO:0000256" key="1">
    <source>
        <dbReference type="SAM" id="MobiDB-lite"/>
    </source>
</evidence>
<gene>
    <name evidence="2" type="ORF">CLV56_3025</name>
</gene>
<feature type="region of interest" description="Disordered" evidence="1">
    <location>
        <begin position="1"/>
        <end position="47"/>
    </location>
</feature>
<protein>
    <submittedName>
        <fullName evidence="2">Uncharacterized protein</fullName>
    </submittedName>
</protein>
<sequence>MVREHTSFGILGRVDAPDAQPEDPMNASATTETEVTFPEVDGRRGSTPVTRSVLADAVAVVDPALAAEITRCSSWRKDYVDLVHRATAASAGPAGHAVAIARAGLESMRSQMVLAGPQGDVPIADAGLGSPPVLHTETVDGAARAVPELRVPYRGRELAGDTLLVQVDRWVDSGLAEPGFRDAIEAVVEHPEWLAVPGRRLALLGAGAEMSPLGPLTAWGADVLAVDVPVPAVSERLHRLAREGAGTTRYPLAPNGVAGADLVRHTAALLEWLRRSSEGLPTVLGMYAYADGGAHVQVTAAFDLIATALLDDDPATALAYLATPTDAFLVGTDVVAHSRRAWASRGLVRHLQAPLRAASRGALFAPHYPEDADAVADVLVPQQGPSYAMAKRLQRWRGVASEAQGRRVSFNVAPATLTRSVTKNRLLAAAYAGAPRFGVEIFAPDTSRTLMAALLVHDLHRDAVTRAHPEELFSDTAAHGGLWRVGYEPRSVLGIAAVGGMPSAILGR</sequence>
<organism evidence="2 3">
    <name type="scientific">Mumia flava</name>
    <dbReference type="NCBI Taxonomy" id="1348852"/>
    <lineage>
        <taxon>Bacteria</taxon>
        <taxon>Bacillati</taxon>
        <taxon>Actinomycetota</taxon>
        <taxon>Actinomycetes</taxon>
        <taxon>Propionibacteriales</taxon>
        <taxon>Nocardioidaceae</taxon>
        <taxon>Mumia</taxon>
    </lineage>
</organism>